<dbReference type="InterPro" id="IPR040449">
    <property type="entry name" value="Peptidase_S66_N"/>
</dbReference>
<feature type="domain" description="LD-carboxypeptidase N-terminal" evidence="7">
    <location>
        <begin position="41"/>
        <end position="158"/>
    </location>
</feature>
<evidence type="ECO:0000256" key="6">
    <source>
        <dbReference type="PIRSR" id="PIRSR028757-1"/>
    </source>
</evidence>
<evidence type="ECO:0000259" key="8">
    <source>
        <dbReference type="Pfam" id="PF17676"/>
    </source>
</evidence>
<reference evidence="9" key="1">
    <citation type="submission" date="2022-09" db="EMBL/GenBank/DDBJ databases">
        <title>The genome sequence of Tsuneonella sp. YG55.</title>
        <authorList>
            <person name="Liu Y."/>
        </authorList>
    </citation>
    <scope>NUCLEOTIDE SEQUENCE</scope>
    <source>
        <strain evidence="9">YG55</strain>
    </source>
</reference>
<evidence type="ECO:0000256" key="2">
    <source>
        <dbReference type="ARBA" id="ARBA00022645"/>
    </source>
</evidence>
<dbReference type="Proteomes" id="UP001142648">
    <property type="component" value="Unassembled WGS sequence"/>
</dbReference>
<dbReference type="GO" id="GO:0008236">
    <property type="term" value="F:serine-type peptidase activity"/>
    <property type="evidence" value="ECO:0007669"/>
    <property type="project" value="UniProtKB-KW"/>
</dbReference>
<dbReference type="EMBL" id="JAOAMV010000001">
    <property type="protein sequence ID" value="MCT2557453.1"/>
    <property type="molecule type" value="Genomic_DNA"/>
</dbReference>
<keyword evidence="5" id="KW-0720">Serine protease</keyword>
<dbReference type="Pfam" id="PF17676">
    <property type="entry name" value="Peptidase_S66C"/>
    <property type="match status" value="1"/>
</dbReference>
<protein>
    <submittedName>
        <fullName evidence="9">LD-carboxypeptidase</fullName>
    </submittedName>
</protein>
<dbReference type="CDD" id="cd07025">
    <property type="entry name" value="Peptidase_S66"/>
    <property type="match status" value="1"/>
</dbReference>
<evidence type="ECO:0000256" key="1">
    <source>
        <dbReference type="ARBA" id="ARBA00010233"/>
    </source>
</evidence>
<accession>A0A9X2VY37</accession>
<feature type="active site" description="Nucleophile" evidence="6">
    <location>
        <position position="138"/>
    </location>
</feature>
<comment type="similarity">
    <text evidence="1">Belongs to the peptidase S66 family.</text>
</comment>
<dbReference type="PIRSF" id="PIRSF028757">
    <property type="entry name" value="LD-carboxypeptidase"/>
    <property type="match status" value="1"/>
</dbReference>
<dbReference type="PANTHER" id="PTHR30237:SF2">
    <property type="entry name" value="MUREIN TETRAPEPTIDE CARBOXYPEPTIDASE"/>
    <property type="match status" value="1"/>
</dbReference>
<comment type="caution">
    <text evidence="9">The sequence shown here is derived from an EMBL/GenBank/DDBJ whole genome shotgun (WGS) entry which is preliminary data.</text>
</comment>
<evidence type="ECO:0000313" key="9">
    <source>
        <dbReference type="EMBL" id="MCT2557453.1"/>
    </source>
</evidence>
<feature type="domain" description="LD-carboxypeptidase C-terminal" evidence="8">
    <location>
        <begin position="207"/>
        <end position="324"/>
    </location>
</feature>
<proteinExistence type="inferred from homology"/>
<dbReference type="GO" id="GO:0004180">
    <property type="term" value="F:carboxypeptidase activity"/>
    <property type="evidence" value="ECO:0007669"/>
    <property type="project" value="UniProtKB-KW"/>
</dbReference>
<sequence>MIHRRGMLAGAAALAAVPVPTGASGRRPVRKPPLLNPGDTVAVVAPASAADAGDQIARADWWIRGMGLVPKFGAHAQGRFGYLAGTDAERAADFNAAFADPAVKAVFAVRGGWGAARILPLVDWAAVRANPKLLIGFSDVTALHLAFAARAGYPTIHGGNAASSWPQTSWGSLWQLAFAGATPVLGGAAVEAVSGRAARTITPGTARGRLLGGNFTILSTLMGTPWLPDFAGAILFLEDLDEAEYRVDRMFQQLTLAGILGRVSGVVFGQCTRCATTDPDYAGFTLDEVIDQYLRPLGVPAFSGADIGHVYGQLCLPSGAEVEIDAGTRTIQLLEPVVG</sequence>
<evidence type="ECO:0000256" key="4">
    <source>
        <dbReference type="ARBA" id="ARBA00022801"/>
    </source>
</evidence>
<keyword evidence="2" id="KW-0121">Carboxypeptidase</keyword>
<dbReference type="SUPFAM" id="SSF52317">
    <property type="entry name" value="Class I glutamine amidotransferase-like"/>
    <property type="match status" value="1"/>
</dbReference>
<dbReference type="GO" id="GO:0006508">
    <property type="term" value="P:proteolysis"/>
    <property type="evidence" value="ECO:0007669"/>
    <property type="project" value="UniProtKB-KW"/>
</dbReference>
<keyword evidence="10" id="KW-1185">Reference proteome</keyword>
<dbReference type="RefSeq" id="WP_259960232.1">
    <property type="nucleotide sequence ID" value="NZ_JAOAMV010000001.1"/>
</dbReference>
<dbReference type="InterPro" id="IPR029062">
    <property type="entry name" value="Class_I_gatase-like"/>
</dbReference>
<feature type="active site" description="Charge relay system" evidence="6">
    <location>
        <position position="238"/>
    </location>
</feature>
<keyword evidence="3" id="KW-0645">Protease</keyword>
<dbReference type="PANTHER" id="PTHR30237">
    <property type="entry name" value="MURAMOYLTETRAPEPTIDE CARBOXYPEPTIDASE"/>
    <property type="match status" value="1"/>
</dbReference>
<dbReference type="InterPro" id="IPR003507">
    <property type="entry name" value="S66_fam"/>
</dbReference>
<name>A0A9X2VY37_9SPHN</name>
<dbReference type="InterPro" id="IPR027478">
    <property type="entry name" value="LdcA_N"/>
</dbReference>
<feature type="active site" description="Charge relay system" evidence="6">
    <location>
        <position position="309"/>
    </location>
</feature>
<dbReference type="AlphaFoldDB" id="A0A9X2VY37"/>
<evidence type="ECO:0000256" key="3">
    <source>
        <dbReference type="ARBA" id="ARBA00022670"/>
    </source>
</evidence>
<organism evidence="9 10">
    <name type="scientific">Tsuneonella litorea</name>
    <dbReference type="NCBI Taxonomy" id="2976475"/>
    <lineage>
        <taxon>Bacteria</taxon>
        <taxon>Pseudomonadati</taxon>
        <taxon>Pseudomonadota</taxon>
        <taxon>Alphaproteobacteria</taxon>
        <taxon>Sphingomonadales</taxon>
        <taxon>Erythrobacteraceae</taxon>
        <taxon>Tsuneonella</taxon>
    </lineage>
</organism>
<dbReference type="SUPFAM" id="SSF141986">
    <property type="entry name" value="LD-carboxypeptidase A C-terminal domain-like"/>
    <property type="match status" value="1"/>
</dbReference>
<dbReference type="InterPro" id="IPR027461">
    <property type="entry name" value="Carboxypeptidase_A_C_sf"/>
</dbReference>
<dbReference type="Gene3D" id="3.40.50.10740">
    <property type="entry name" value="Class I glutamine amidotransferase-like"/>
    <property type="match status" value="1"/>
</dbReference>
<dbReference type="Pfam" id="PF02016">
    <property type="entry name" value="Peptidase_S66"/>
    <property type="match status" value="1"/>
</dbReference>
<dbReference type="InterPro" id="IPR040921">
    <property type="entry name" value="Peptidase_S66C"/>
</dbReference>
<keyword evidence="4" id="KW-0378">Hydrolase</keyword>
<evidence type="ECO:0000256" key="5">
    <source>
        <dbReference type="ARBA" id="ARBA00022825"/>
    </source>
</evidence>
<evidence type="ECO:0000313" key="10">
    <source>
        <dbReference type="Proteomes" id="UP001142648"/>
    </source>
</evidence>
<gene>
    <name evidence="9" type="ORF">N0B51_00515</name>
</gene>
<dbReference type="Gene3D" id="3.50.30.60">
    <property type="entry name" value="LD-carboxypeptidase A C-terminal domain-like"/>
    <property type="match status" value="1"/>
</dbReference>
<evidence type="ECO:0000259" key="7">
    <source>
        <dbReference type="Pfam" id="PF02016"/>
    </source>
</evidence>